<keyword evidence="4" id="KW-1185">Reference proteome</keyword>
<dbReference type="PANTHER" id="PTHR15245:SF20">
    <property type="entry name" value="SYMPLEKIN"/>
    <property type="match status" value="1"/>
</dbReference>
<protein>
    <recommendedName>
        <fullName evidence="2">Symplekin C-terminal domain-containing protein</fullName>
    </recommendedName>
</protein>
<dbReference type="PANTHER" id="PTHR15245">
    <property type="entry name" value="SYMPLEKIN-RELATED"/>
    <property type="match status" value="1"/>
</dbReference>
<proteinExistence type="predicted"/>
<feature type="domain" description="Symplekin C-terminal" evidence="2">
    <location>
        <begin position="1"/>
        <end position="80"/>
    </location>
</feature>
<dbReference type="InterPro" id="IPR021850">
    <property type="entry name" value="Symplekin/Pta1"/>
</dbReference>
<evidence type="ECO:0000259" key="2">
    <source>
        <dbReference type="Pfam" id="PF12295"/>
    </source>
</evidence>
<comment type="caution">
    <text evidence="3">The sequence shown here is derived from an EMBL/GenBank/DDBJ whole genome shotgun (WGS) entry which is preliminary data.</text>
</comment>
<reference evidence="3" key="1">
    <citation type="submission" date="2022-03" db="EMBL/GenBank/DDBJ databases">
        <authorList>
            <person name="Sayadi A."/>
        </authorList>
    </citation>
    <scope>NUCLEOTIDE SEQUENCE</scope>
</reference>
<evidence type="ECO:0000256" key="1">
    <source>
        <dbReference type="SAM" id="MobiDB-lite"/>
    </source>
</evidence>
<dbReference type="Pfam" id="PF12295">
    <property type="entry name" value="Symplekin_C"/>
    <property type="match status" value="1"/>
</dbReference>
<organism evidence="3 4">
    <name type="scientific">Acanthoscelides obtectus</name>
    <name type="common">Bean weevil</name>
    <name type="synonym">Bruchus obtectus</name>
    <dbReference type="NCBI Taxonomy" id="200917"/>
    <lineage>
        <taxon>Eukaryota</taxon>
        <taxon>Metazoa</taxon>
        <taxon>Ecdysozoa</taxon>
        <taxon>Arthropoda</taxon>
        <taxon>Hexapoda</taxon>
        <taxon>Insecta</taxon>
        <taxon>Pterygota</taxon>
        <taxon>Neoptera</taxon>
        <taxon>Endopterygota</taxon>
        <taxon>Coleoptera</taxon>
        <taxon>Polyphaga</taxon>
        <taxon>Cucujiformia</taxon>
        <taxon>Chrysomeloidea</taxon>
        <taxon>Chrysomelidae</taxon>
        <taxon>Bruchinae</taxon>
        <taxon>Bruchini</taxon>
        <taxon>Acanthoscelides</taxon>
    </lineage>
</organism>
<dbReference type="AlphaFoldDB" id="A0A9P0K4U0"/>
<dbReference type="Proteomes" id="UP001152888">
    <property type="component" value="Unassembled WGS sequence"/>
</dbReference>
<evidence type="ECO:0000313" key="4">
    <source>
        <dbReference type="Proteomes" id="UP001152888"/>
    </source>
</evidence>
<name>A0A9P0K4U0_ACAOB</name>
<gene>
    <name evidence="3" type="ORF">ACAOBT_LOCUS6666</name>
</gene>
<evidence type="ECO:0000313" key="3">
    <source>
        <dbReference type="EMBL" id="CAH1966095.1"/>
    </source>
</evidence>
<sequence>MDQPTIPTLLMRTVIQALGSYPRLSGFVMNILQRLILKKVWSQKVVWEGFIKCCQRTRPQSFAVLMQLPPPQLTEVLQQCPDLRQPLHDHLMSFTEAQRVHIPKPIQDIVILGLQQHPTQPSVAGAHDDVVIVNPTPTESAPPALSAVQSEPLPPGMD</sequence>
<accession>A0A9P0K4U0</accession>
<dbReference type="GO" id="GO:0005847">
    <property type="term" value="C:mRNA cleavage and polyadenylation specificity factor complex"/>
    <property type="evidence" value="ECO:0007669"/>
    <property type="project" value="TreeGrafter"/>
</dbReference>
<dbReference type="EMBL" id="CAKOFQ010006730">
    <property type="protein sequence ID" value="CAH1966095.1"/>
    <property type="molecule type" value="Genomic_DNA"/>
</dbReference>
<feature type="region of interest" description="Disordered" evidence="1">
    <location>
        <begin position="135"/>
        <end position="158"/>
    </location>
</feature>
<dbReference type="InterPro" id="IPR022075">
    <property type="entry name" value="Symplekin_C"/>
</dbReference>
<dbReference type="OrthoDB" id="331600at2759"/>